<gene>
    <name evidence="3" type="ORF">EDB81DRAFT_908522</name>
</gene>
<feature type="compositionally biased region" description="Basic and acidic residues" evidence="1">
    <location>
        <begin position="209"/>
        <end position="222"/>
    </location>
</feature>
<dbReference type="OrthoDB" id="10642881at2759"/>
<feature type="compositionally biased region" description="Basic and acidic residues" evidence="1">
    <location>
        <begin position="281"/>
        <end position="302"/>
    </location>
</feature>
<keyword evidence="4" id="KW-1185">Reference proteome</keyword>
<feature type="compositionally biased region" description="Basic and acidic residues" evidence="1">
    <location>
        <begin position="243"/>
        <end position="259"/>
    </location>
</feature>
<feature type="compositionally biased region" description="Basic and acidic residues" evidence="1">
    <location>
        <begin position="360"/>
        <end position="379"/>
    </location>
</feature>
<sequence>MKLEITLLLLGAASNVAAAPTMKSSGCLLRGGSDECITKAVKGSNAGGGSPSLLHSTLPAKKPFYLPQEESTEGRDEDTKGSQTDIDVAKRRYLLQITRRPLGAKSQDEGSKISEPIIHRPKILHPVRPPKTLVIPLPKEDTTNEDEDADGFNAGSDKPNRFLLIPPKSKPLGMKNQDEDSDASKPASHRIKPVRPIQPTSTLLVVPRPKADKKVQDEDVKGFKAGSDKTGNGFFGTLPVKLEPLDTKGQHEDVKDSKGGSDNPKPLRPIQLGTPPANRRPKNDNKSQDKDAKDSKPVDLDRPFMSNWKKILNGGTTGQDEDDKSTKDPKDGKVKDKSIKGQHKSTKLQYKITKGPRVGKVQDKQIKGQDKSTEPKDQSTKGPKVGNAQGKKTQGEDKNTKIAEAEEKSPEEKKKELQAELAESEEKTIKLKDKIKVQENIMELENDLARLQGKEAKWSNDVLSPSKSTPPIYRTRPLEPDYRDYTWAMDNYDIRMQKLWDFKHPKVEKFVMTRPEYATEDWGKES</sequence>
<evidence type="ECO:0000256" key="1">
    <source>
        <dbReference type="SAM" id="MobiDB-lite"/>
    </source>
</evidence>
<feature type="region of interest" description="Disordered" evidence="1">
    <location>
        <begin position="135"/>
        <end position="427"/>
    </location>
</feature>
<name>A0A9P9FNU7_9HYPO</name>
<accession>A0A9P9FNU7</accession>
<evidence type="ECO:0000256" key="2">
    <source>
        <dbReference type="SAM" id="SignalP"/>
    </source>
</evidence>
<feature type="chain" id="PRO_5040439095" evidence="2">
    <location>
        <begin position="19"/>
        <end position="526"/>
    </location>
</feature>
<feature type="signal peptide" evidence="2">
    <location>
        <begin position="1"/>
        <end position="18"/>
    </location>
</feature>
<organism evidence="3 4">
    <name type="scientific">Dactylonectria macrodidyma</name>
    <dbReference type="NCBI Taxonomy" id="307937"/>
    <lineage>
        <taxon>Eukaryota</taxon>
        <taxon>Fungi</taxon>
        <taxon>Dikarya</taxon>
        <taxon>Ascomycota</taxon>
        <taxon>Pezizomycotina</taxon>
        <taxon>Sordariomycetes</taxon>
        <taxon>Hypocreomycetidae</taxon>
        <taxon>Hypocreales</taxon>
        <taxon>Nectriaceae</taxon>
        <taxon>Dactylonectria</taxon>
    </lineage>
</organism>
<evidence type="ECO:0000313" key="3">
    <source>
        <dbReference type="EMBL" id="KAH7170077.1"/>
    </source>
</evidence>
<proteinExistence type="predicted"/>
<keyword evidence="2" id="KW-0732">Signal</keyword>
<dbReference type="AlphaFoldDB" id="A0A9P9FNU7"/>
<protein>
    <submittedName>
        <fullName evidence="3">Uncharacterized protein</fullName>
    </submittedName>
</protein>
<reference evidence="3" key="1">
    <citation type="journal article" date="2021" name="Nat. Commun.">
        <title>Genetic determinants of endophytism in the Arabidopsis root mycobiome.</title>
        <authorList>
            <person name="Mesny F."/>
            <person name="Miyauchi S."/>
            <person name="Thiergart T."/>
            <person name="Pickel B."/>
            <person name="Atanasova L."/>
            <person name="Karlsson M."/>
            <person name="Huettel B."/>
            <person name="Barry K.W."/>
            <person name="Haridas S."/>
            <person name="Chen C."/>
            <person name="Bauer D."/>
            <person name="Andreopoulos W."/>
            <person name="Pangilinan J."/>
            <person name="LaButti K."/>
            <person name="Riley R."/>
            <person name="Lipzen A."/>
            <person name="Clum A."/>
            <person name="Drula E."/>
            <person name="Henrissat B."/>
            <person name="Kohler A."/>
            <person name="Grigoriev I.V."/>
            <person name="Martin F.M."/>
            <person name="Hacquard S."/>
        </authorList>
    </citation>
    <scope>NUCLEOTIDE SEQUENCE</scope>
    <source>
        <strain evidence="3">MPI-CAGE-AT-0147</strain>
    </source>
</reference>
<feature type="compositionally biased region" description="Basic and acidic residues" evidence="1">
    <location>
        <begin position="324"/>
        <end position="339"/>
    </location>
</feature>
<dbReference type="Proteomes" id="UP000738349">
    <property type="component" value="Unassembled WGS sequence"/>
</dbReference>
<evidence type="ECO:0000313" key="4">
    <source>
        <dbReference type="Proteomes" id="UP000738349"/>
    </source>
</evidence>
<comment type="caution">
    <text evidence="3">The sequence shown here is derived from an EMBL/GenBank/DDBJ whole genome shotgun (WGS) entry which is preliminary data.</text>
</comment>
<feature type="compositionally biased region" description="Basic and acidic residues" evidence="1">
    <location>
        <begin position="393"/>
        <end position="427"/>
    </location>
</feature>
<dbReference type="EMBL" id="JAGMUV010000002">
    <property type="protein sequence ID" value="KAH7170077.1"/>
    <property type="molecule type" value="Genomic_DNA"/>
</dbReference>